<keyword evidence="2" id="KW-1185">Reference proteome</keyword>
<evidence type="ECO:0000313" key="2">
    <source>
        <dbReference type="Proteomes" id="UP001055115"/>
    </source>
</evidence>
<organism evidence="1 2">
    <name type="scientific">Colletotrichum spaethianum</name>
    <dbReference type="NCBI Taxonomy" id="700344"/>
    <lineage>
        <taxon>Eukaryota</taxon>
        <taxon>Fungi</taxon>
        <taxon>Dikarya</taxon>
        <taxon>Ascomycota</taxon>
        <taxon>Pezizomycotina</taxon>
        <taxon>Sordariomycetes</taxon>
        <taxon>Hypocreomycetidae</taxon>
        <taxon>Glomerellales</taxon>
        <taxon>Glomerellaceae</taxon>
        <taxon>Colletotrichum</taxon>
        <taxon>Colletotrichum spaethianum species complex</taxon>
    </lineage>
</organism>
<comment type="caution">
    <text evidence="1">The sequence shown here is derived from an EMBL/GenBank/DDBJ whole genome shotgun (WGS) entry which is preliminary data.</text>
</comment>
<dbReference type="EMBL" id="BQXU01000001">
    <property type="protein sequence ID" value="GKT40461.1"/>
    <property type="molecule type" value="Genomic_DNA"/>
</dbReference>
<gene>
    <name evidence="1" type="ORF">ColSpa_00642</name>
</gene>
<proteinExistence type="predicted"/>
<reference evidence="1 2" key="1">
    <citation type="submission" date="2022-03" db="EMBL/GenBank/DDBJ databases">
        <title>Genome data of Colletotrichum spp.</title>
        <authorList>
            <person name="Utami Y.D."/>
            <person name="Hiruma K."/>
        </authorList>
    </citation>
    <scope>NUCLEOTIDE SEQUENCE [LARGE SCALE GENOMIC DNA]</scope>
    <source>
        <strain evidence="1 2">MAFF 239500</strain>
    </source>
</reference>
<sequence length="72" mass="8127">MTDALSSATEFVMIVALTERYYVCSSYEAKRLMSHDNDFRPTFGDHLTRGFRLIAVGNDLRHQGLADVVSVM</sequence>
<dbReference type="GeneID" id="73321444"/>
<name>A0AA37P477_9PEZI</name>
<evidence type="ECO:0000313" key="1">
    <source>
        <dbReference type="EMBL" id="GKT40461.1"/>
    </source>
</evidence>
<dbReference type="AlphaFoldDB" id="A0AA37P477"/>
<protein>
    <submittedName>
        <fullName evidence="1">Uncharacterized protein</fullName>
    </submittedName>
</protein>
<dbReference type="RefSeq" id="XP_049122811.1">
    <property type="nucleotide sequence ID" value="XM_049266854.1"/>
</dbReference>
<dbReference type="Proteomes" id="UP001055115">
    <property type="component" value="Unassembled WGS sequence"/>
</dbReference>
<accession>A0AA37P477</accession>